<dbReference type="PANTHER" id="PTHR43712:SF2">
    <property type="entry name" value="O-METHYLTRANSFERASE CICE"/>
    <property type="match status" value="1"/>
</dbReference>
<dbReference type="Gene3D" id="1.10.10.10">
    <property type="entry name" value="Winged helix-like DNA-binding domain superfamily/Winged helix DNA-binding domain"/>
    <property type="match status" value="1"/>
</dbReference>
<evidence type="ECO:0000313" key="7">
    <source>
        <dbReference type="EMBL" id="SEP14566.1"/>
    </source>
</evidence>
<dbReference type="InterPro" id="IPR001077">
    <property type="entry name" value="COMT_C"/>
</dbReference>
<dbReference type="InterPro" id="IPR029063">
    <property type="entry name" value="SAM-dependent_MTases_sf"/>
</dbReference>
<evidence type="ECO:0000256" key="4">
    <source>
        <dbReference type="PIRSR" id="PIRSR005739-1"/>
    </source>
</evidence>
<dbReference type="PROSITE" id="PS51683">
    <property type="entry name" value="SAM_OMT_II"/>
    <property type="match status" value="1"/>
</dbReference>
<proteinExistence type="predicted"/>
<dbReference type="Pfam" id="PF08100">
    <property type="entry name" value="Dimerisation"/>
    <property type="match status" value="1"/>
</dbReference>
<dbReference type="GO" id="GO:0032259">
    <property type="term" value="P:methylation"/>
    <property type="evidence" value="ECO:0007669"/>
    <property type="project" value="UniProtKB-KW"/>
</dbReference>
<keyword evidence="2" id="KW-0808">Transferase</keyword>
<dbReference type="Pfam" id="PF00891">
    <property type="entry name" value="Methyltransf_2"/>
    <property type="match status" value="1"/>
</dbReference>
<dbReference type="InterPro" id="IPR036390">
    <property type="entry name" value="WH_DNA-bd_sf"/>
</dbReference>
<dbReference type="STRING" id="394193.SAMN04489732_10440"/>
<keyword evidence="8" id="KW-1185">Reference proteome</keyword>
<feature type="domain" description="O-methyltransferase C-terminal" evidence="5">
    <location>
        <begin position="116"/>
        <end position="321"/>
    </location>
</feature>
<dbReference type="CDD" id="cd02440">
    <property type="entry name" value="AdoMet_MTases"/>
    <property type="match status" value="1"/>
</dbReference>
<name>A0A1H8VGM8_9PSEU</name>
<dbReference type="InterPro" id="IPR016461">
    <property type="entry name" value="COMT-like"/>
</dbReference>
<protein>
    <submittedName>
        <fullName evidence="7">Dimerisation domain-containing protein</fullName>
    </submittedName>
</protein>
<gene>
    <name evidence="7" type="ORF">SAMN04489732_10440</name>
</gene>
<keyword evidence="1" id="KW-0489">Methyltransferase</keyword>
<dbReference type="InterPro" id="IPR012967">
    <property type="entry name" value="COMT_dimerisation"/>
</dbReference>
<accession>A0A1H8VGM8</accession>
<dbReference type="GO" id="GO:0046983">
    <property type="term" value="F:protein dimerization activity"/>
    <property type="evidence" value="ECO:0007669"/>
    <property type="project" value="InterPro"/>
</dbReference>
<dbReference type="PIRSF" id="PIRSF005739">
    <property type="entry name" value="O-mtase"/>
    <property type="match status" value="1"/>
</dbReference>
<organism evidence="7 8">
    <name type="scientific">Amycolatopsis saalfeldensis</name>
    <dbReference type="NCBI Taxonomy" id="394193"/>
    <lineage>
        <taxon>Bacteria</taxon>
        <taxon>Bacillati</taxon>
        <taxon>Actinomycetota</taxon>
        <taxon>Actinomycetes</taxon>
        <taxon>Pseudonocardiales</taxon>
        <taxon>Pseudonocardiaceae</taxon>
        <taxon>Amycolatopsis</taxon>
    </lineage>
</organism>
<dbReference type="SUPFAM" id="SSF53335">
    <property type="entry name" value="S-adenosyl-L-methionine-dependent methyltransferases"/>
    <property type="match status" value="1"/>
</dbReference>
<dbReference type="PANTHER" id="PTHR43712">
    <property type="entry name" value="PUTATIVE (AFU_ORTHOLOGUE AFUA_4G14580)-RELATED"/>
    <property type="match status" value="1"/>
</dbReference>
<dbReference type="AlphaFoldDB" id="A0A1H8VGM8"/>
<sequence>MSDEPEVRPPTVVMAQLLDGFLLSQALFVLAEAGVATILDEEGPQTIAALAERTGSDADVLARLIRSVAQHGVFRTEGDKVAVTPLGATLSESHPQSMHGIAVGGMHLHYRAVAELGHTLRTGESAAVKYFGKPYFDQVASDPAMAALFGRAMAVFSRTLRAGTFDGYRLPAGDVIADLGGGDGTVLAELLRLDDRPGRRGIVFDLPGVADSAHAVLAAAGLADRVEVVAGNFFTEVPVADIYVLSWVLHDWSDEQALRILRSVRAAAPAGARLIVVEQAVPAGDEPHPAKHMDLVMVSLLGGRERTESEYRALLGEAGFAVERVVATSSPLVIFEAVKR</sequence>
<dbReference type="EMBL" id="FOEF01000004">
    <property type="protein sequence ID" value="SEP14566.1"/>
    <property type="molecule type" value="Genomic_DNA"/>
</dbReference>
<reference evidence="7 8" key="1">
    <citation type="submission" date="2016-10" db="EMBL/GenBank/DDBJ databases">
        <authorList>
            <person name="de Groot N.N."/>
        </authorList>
    </citation>
    <scope>NUCLEOTIDE SEQUENCE [LARGE SCALE GENOMIC DNA]</scope>
    <source>
        <strain evidence="7 8">DSM 44993</strain>
    </source>
</reference>
<dbReference type="GO" id="GO:0008171">
    <property type="term" value="F:O-methyltransferase activity"/>
    <property type="evidence" value="ECO:0007669"/>
    <property type="project" value="InterPro"/>
</dbReference>
<dbReference type="Proteomes" id="UP000198582">
    <property type="component" value="Unassembled WGS sequence"/>
</dbReference>
<feature type="active site" description="Proton acceptor" evidence="4">
    <location>
        <position position="250"/>
    </location>
</feature>
<dbReference type="Gene3D" id="3.40.50.150">
    <property type="entry name" value="Vaccinia Virus protein VP39"/>
    <property type="match status" value="1"/>
</dbReference>
<evidence type="ECO:0000256" key="3">
    <source>
        <dbReference type="ARBA" id="ARBA00022691"/>
    </source>
</evidence>
<feature type="domain" description="O-methyltransferase dimerisation" evidence="6">
    <location>
        <begin position="16"/>
        <end position="90"/>
    </location>
</feature>
<evidence type="ECO:0000313" key="8">
    <source>
        <dbReference type="Proteomes" id="UP000198582"/>
    </source>
</evidence>
<keyword evidence="3" id="KW-0949">S-adenosyl-L-methionine</keyword>
<evidence type="ECO:0000259" key="6">
    <source>
        <dbReference type="Pfam" id="PF08100"/>
    </source>
</evidence>
<dbReference type="OrthoDB" id="3804952at2"/>
<dbReference type="InterPro" id="IPR036388">
    <property type="entry name" value="WH-like_DNA-bd_sf"/>
</dbReference>
<dbReference type="RefSeq" id="WP_091616457.1">
    <property type="nucleotide sequence ID" value="NZ_FOEF01000004.1"/>
</dbReference>
<evidence type="ECO:0000256" key="1">
    <source>
        <dbReference type="ARBA" id="ARBA00022603"/>
    </source>
</evidence>
<evidence type="ECO:0000259" key="5">
    <source>
        <dbReference type="Pfam" id="PF00891"/>
    </source>
</evidence>
<evidence type="ECO:0000256" key="2">
    <source>
        <dbReference type="ARBA" id="ARBA00022679"/>
    </source>
</evidence>
<dbReference type="SUPFAM" id="SSF46785">
    <property type="entry name" value="Winged helix' DNA-binding domain"/>
    <property type="match status" value="1"/>
</dbReference>